<dbReference type="FunCoup" id="B7FR79">
    <property type="interactions" value="139"/>
</dbReference>
<dbReference type="GO" id="GO:0006506">
    <property type="term" value="P:GPI anchor biosynthetic process"/>
    <property type="evidence" value="ECO:0007669"/>
    <property type="project" value="InterPro"/>
</dbReference>
<dbReference type="Proteomes" id="UP000000759">
    <property type="component" value="Chromosome 1"/>
</dbReference>
<dbReference type="InParanoid" id="B7FR79"/>
<dbReference type="PANTHER" id="PTHR45871:SF1">
    <property type="entry name" value="PHOSPHATIDYLINOSITOL N-ACETYLGLUCOSAMINYLTRANSFERASE SUBUNIT A"/>
    <property type="match status" value="1"/>
</dbReference>
<dbReference type="SUPFAM" id="SSF53756">
    <property type="entry name" value="UDP-Glycosyltransferase/glycogen phosphorylase"/>
    <property type="match status" value="1"/>
</dbReference>
<organism evidence="3 4">
    <name type="scientific">Phaeodactylum tricornutum (strain CCAP 1055/1)</name>
    <dbReference type="NCBI Taxonomy" id="556484"/>
    <lineage>
        <taxon>Eukaryota</taxon>
        <taxon>Sar</taxon>
        <taxon>Stramenopiles</taxon>
        <taxon>Ochrophyta</taxon>
        <taxon>Bacillariophyta</taxon>
        <taxon>Bacillariophyceae</taxon>
        <taxon>Bacillariophycidae</taxon>
        <taxon>Naviculales</taxon>
        <taxon>Phaeodactylaceae</taxon>
        <taxon>Phaeodactylum</taxon>
    </lineage>
</organism>
<evidence type="ECO:0000256" key="1">
    <source>
        <dbReference type="SAM" id="Phobius"/>
    </source>
</evidence>
<proteinExistence type="predicted"/>
<protein>
    <submittedName>
        <fullName evidence="3">N-acetylglucosaminyl-phosphatidylinositol biosynthetic protein</fullName>
    </submittedName>
</protein>
<evidence type="ECO:0000259" key="2">
    <source>
        <dbReference type="Pfam" id="PF08288"/>
    </source>
</evidence>
<reference evidence="3 4" key="1">
    <citation type="journal article" date="2008" name="Nature">
        <title>The Phaeodactylum genome reveals the evolutionary history of diatom genomes.</title>
        <authorList>
            <person name="Bowler C."/>
            <person name="Allen A.E."/>
            <person name="Badger J.H."/>
            <person name="Grimwood J."/>
            <person name="Jabbari K."/>
            <person name="Kuo A."/>
            <person name="Maheswari U."/>
            <person name="Martens C."/>
            <person name="Maumus F."/>
            <person name="Otillar R.P."/>
            <person name="Rayko E."/>
            <person name="Salamov A."/>
            <person name="Vandepoele K."/>
            <person name="Beszteri B."/>
            <person name="Gruber A."/>
            <person name="Heijde M."/>
            <person name="Katinka M."/>
            <person name="Mock T."/>
            <person name="Valentin K."/>
            <person name="Verret F."/>
            <person name="Berges J.A."/>
            <person name="Brownlee C."/>
            <person name="Cadoret J.P."/>
            <person name="Chiovitti A."/>
            <person name="Choi C.J."/>
            <person name="Coesel S."/>
            <person name="De Martino A."/>
            <person name="Detter J.C."/>
            <person name="Durkin C."/>
            <person name="Falciatore A."/>
            <person name="Fournet J."/>
            <person name="Haruta M."/>
            <person name="Huysman M.J."/>
            <person name="Jenkins B.D."/>
            <person name="Jiroutova K."/>
            <person name="Jorgensen R.E."/>
            <person name="Joubert Y."/>
            <person name="Kaplan A."/>
            <person name="Kroger N."/>
            <person name="Kroth P.G."/>
            <person name="La Roche J."/>
            <person name="Lindquist E."/>
            <person name="Lommer M."/>
            <person name="Martin-Jezequel V."/>
            <person name="Lopez P.J."/>
            <person name="Lucas S."/>
            <person name="Mangogna M."/>
            <person name="McGinnis K."/>
            <person name="Medlin L.K."/>
            <person name="Montsant A."/>
            <person name="Oudot-Le Secq M.P."/>
            <person name="Napoli C."/>
            <person name="Obornik M."/>
            <person name="Parker M.S."/>
            <person name="Petit J.L."/>
            <person name="Porcel B.M."/>
            <person name="Poulsen N."/>
            <person name="Robison M."/>
            <person name="Rychlewski L."/>
            <person name="Rynearson T.A."/>
            <person name="Schmutz J."/>
            <person name="Shapiro H."/>
            <person name="Siaut M."/>
            <person name="Stanley M."/>
            <person name="Sussman M.R."/>
            <person name="Taylor A.R."/>
            <person name="Vardi A."/>
            <person name="von Dassow P."/>
            <person name="Vyverman W."/>
            <person name="Willis A."/>
            <person name="Wyrwicz L.S."/>
            <person name="Rokhsar D.S."/>
            <person name="Weissenbach J."/>
            <person name="Armbrust E.V."/>
            <person name="Green B.R."/>
            <person name="Van de Peer Y."/>
            <person name="Grigoriev I.V."/>
        </authorList>
    </citation>
    <scope>NUCLEOTIDE SEQUENCE [LARGE SCALE GENOMIC DNA]</scope>
    <source>
        <strain evidence="3 4">CCAP 1055/1</strain>
    </source>
</reference>
<name>B7FR79_PHATC</name>
<dbReference type="Pfam" id="PF13692">
    <property type="entry name" value="Glyco_trans_1_4"/>
    <property type="match status" value="1"/>
</dbReference>
<feature type="transmembrane region" description="Helical" evidence="1">
    <location>
        <begin position="386"/>
        <end position="410"/>
    </location>
</feature>
<dbReference type="GO" id="GO:0000506">
    <property type="term" value="C:glycosylphosphatidylinositol-N-acetylglucosaminyltransferase (GPI-GnT) complex"/>
    <property type="evidence" value="ECO:0007669"/>
    <property type="project" value="TreeGrafter"/>
</dbReference>
<accession>B7FR79</accession>
<dbReference type="STRING" id="556484.B7FR79"/>
<evidence type="ECO:0000313" key="4">
    <source>
        <dbReference type="Proteomes" id="UP000000759"/>
    </source>
</evidence>
<dbReference type="InterPro" id="IPR013234">
    <property type="entry name" value="PIGA_GPI_anchor_biosynthesis"/>
</dbReference>
<dbReference type="eggNOG" id="KOG1111">
    <property type="taxonomic scope" value="Eukaryota"/>
</dbReference>
<gene>
    <name evidence="3" type="ORF">PHATRDRAFT_54068</name>
</gene>
<dbReference type="Pfam" id="PF08288">
    <property type="entry name" value="PIGA"/>
    <property type="match status" value="1"/>
</dbReference>
<keyword evidence="1" id="KW-0472">Membrane</keyword>
<keyword evidence="4" id="KW-1185">Reference proteome</keyword>
<dbReference type="HOGENOM" id="CLU_009583_19_0_1"/>
<feature type="domain" description="PIGA GPI anchor biosynthesis" evidence="2">
    <location>
        <begin position="44"/>
        <end position="133"/>
    </location>
</feature>
<keyword evidence="1" id="KW-0812">Transmembrane</keyword>
<reference evidence="4" key="2">
    <citation type="submission" date="2008-08" db="EMBL/GenBank/DDBJ databases">
        <authorList>
            <consortium name="Diatom Consortium"/>
            <person name="Grigoriev I."/>
            <person name="Grimwood J."/>
            <person name="Kuo A."/>
            <person name="Otillar R.P."/>
            <person name="Salamov A."/>
            <person name="Detter J.C."/>
            <person name="Lindquist E."/>
            <person name="Shapiro H."/>
            <person name="Lucas S."/>
            <person name="Glavina del Rio T."/>
            <person name="Pitluck S."/>
            <person name="Rokhsar D."/>
            <person name="Bowler C."/>
        </authorList>
    </citation>
    <scope>GENOME REANNOTATION</scope>
    <source>
        <strain evidence="4">CCAP 1055/1</strain>
    </source>
</reference>
<keyword evidence="1" id="KW-1133">Transmembrane helix</keyword>
<dbReference type="OMA" id="SHFWMSG"/>
<dbReference type="RefSeq" id="XP_002176995.1">
    <property type="nucleotide sequence ID" value="XM_002176959.1"/>
</dbReference>
<dbReference type="EMBL" id="CM000605">
    <property type="protein sequence ID" value="EEC51458.1"/>
    <property type="molecule type" value="Genomic_DNA"/>
</dbReference>
<dbReference type="PaxDb" id="2850-Phatr54068"/>
<sequence length="450" mass="50017">MRKSYRIAMVCDFFYPRLGGVENHIWSLSQELVKMGHKVIVITHAYGSRRGVRYMSGPLKVYYCPITPMVDQDALPSFTATFPLLRSILIREGIEIIHAHQATSTMANESIVYAGILGIASVYTDHSLFGLNDIAGIVLNRVLQTTMCAVDAAICVSHACRDNFVLRANVGAERVRVIPNAVDASMFQPDPSLKCQPRLNIVVVSRLVYRKGVDLLVGIIPKICRRLDSVDFIIGGDGPKMLDLQEMVELERLHDRVTFLGSIPHARVRDVLVQGHIFLNCSLTESFCIAILEAASTGLLVVSTNVGGVPEVLPDDMILLADSNVPSIVQRLVEAVDRFNNGNVADSWSAHQRVTDMYSWQRVAVETEQVYSDVCRQSKRLFYDRISRFCSIGGISGPVVVVLLVIVELWTCAANWYEPSANIDIVPDVIESKTKKKTRSKTEEPQVKMP</sequence>
<dbReference type="KEGG" id="pti:PHATRDRAFT_54068"/>
<dbReference type="GO" id="GO:0017176">
    <property type="term" value="F:phosphatidylinositol N-acetylglucosaminyltransferase activity"/>
    <property type="evidence" value="ECO:0007669"/>
    <property type="project" value="TreeGrafter"/>
</dbReference>
<dbReference type="Gene3D" id="3.40.50.2000">
    <property type="entry name" value="Glycogen Phosphorylase B"/>
    <property type="match status" value="2"/>
</dbReference>
<dbReference type="OrthoDB" id="734129at2759"/>
<dbReference type="GeneID" id="7196612"/>
<evidence type="ECO:0000313" key="3">
    <source>
        <dbReference type="EMBL" id="EEC51458.1"/>
    </source>
</evidence>
<dbReference type="PANTHER" id="PTHR45871">
    <property type="entry name" value="N-ACETYLGLUCOSAMINYL-PHOSPHATIDYLINOSITOL BIOSYNTHETIC PROTEIN"/>
    <property type="match status" value="1"/>
</dbReference>
<dbReference type="AlphaFoldDB" id="B7FR79"/>